<dbReference type="SUPFAM" id="SSF52540">
    <property type="entry name" value="P-loop containing nucleoside triphosphate hydrolases"/>
    <property type="match status" value="1"/>
</dbReference>
<keyword evidence="8" id="KW-1185">Reference proteome</keyword>
<evidence type="ECO:0000256" key="2">
    <source>
        <dbReference type="ARBA" id="ARBA00022741"/>
    </source>
</evidence>
<dbReference type="GO" id="GO:0005834">
    <property type="term" value="C:heterotrimeric G-protein complex"/>
    <property type="evidence" value="ECO:0007669"/>
    <property type="project" value="TreeGrafter"/>
</dbReference>
<dbReference type="Proteomes" id="UP000076871">
    <property type="component" value="Unassembled WGS sequence"/>
</dbReference>
<accession>A0A165F506</accession>
<organism evidence="7 8">
    <name type="scientific">Laetiporus sulphureus 93-53</name>
    <dbReference type="NCBI Taxonomy" id="1314785"/>
    <lineage>
        <taxon>Eukaryota</taxon>
        <taxon>Fungi</taxon>
        <taxon>Dikarya</taxon>
        <taxon>Basidiomycota</taxon>
        <taxon>Agaricomycotina</taxon>
        <taxon>Agaricomycetes</taxon>
        <taxon>Polyporales</taxon>
        <taxon>Laetiporus</taxon>
    </lineage>
</organism>
<reference evidence="7 8" key="1">
    <citation type="journal article" date="2016" name="Mol. Biol. Evol.">
        <title>Comparative Genomics of Early-Diverging Mushroom-Forming Fungi Provides Insights into the Origins of Lignocellulose Decay Capabilities.</title>
        <authorList>
            <person name="Nagy L.G."/>
            <person name="Riley R."/>
            <person name="Tritt A."/>
            <person name="Adam C."/>
            <person name="Daum C."/>
            <person name="Floudas D."/>
            <person name="Sun H."/>
            <person name="Yadav J.S."/>
            <person name="Pangilinan J."/>
            <person name="Larsson K.H."/>
            <person name="Matsuura K."/>
            <person name="Barry K."/>
            <person name="Labutti K."/>
            <person name="Kuo R."/>
            <person name="Ohm R.A."/>
            <person name="Bhattacharya S.S."/>
            <person name="Shirouzu T."/>
            <person name="Yoshinaga Y."/>
            <person name="Martin F.M."/>
            <person name="Grigoriev I.V."/>
            <person name="Hibbett D.S."/>
        </authorList>
    </citation>
    <scope>NUCLEOTIDE SEQUENCE [LARGE SCALE GENOMIC DNA]</scope>
    <source>
        <strain evidence="7 8">93-53</strain>
    </source>
</reference>
<sequence>MVNDWPPYPPLDETELEKAVRLEEENVAKRISDEIDRAIEHDRQEMRKKRHQTKILLLGQAESGKSTLLKNFQLQFAPKAFHAEAEGWRAVIQLNLVRSINVILSLLSKANSNPASPSPPPRFSKPKDDLRWLKVRLAPLRQVEVILNRLLGVNPDETDDADLVLDSGRLSEVAIRSNCGWQTLMRTERSSPSSRFLSDLDDARRILEACRDDIVSMCEDAVVRRILHEQGVVLLNEPGFFFDQAERIASMTYEPTPEDILRARLRTVGVEEHRLVMETLTASMEKGREWVFYDVGGARGQRATWASYFEDVNAVMFLCPLSGFDQVLSEDRAVNRLIDTMKLWKVISSSKLLQNATFVLFLNKSDILRKKLDSGVLFRDHIEQYKDQPNDFDSVTTYIKKVLLAIHKDNTPKKRDVHVHITCATDTNMMSIVLNSIHDVILMNALETTSLIS</sequence>
<dbReference type="PRINTS" id="PR00318">
    <property type="entry name" value="GPROTEINA"/>
</dbReference>
<dbReference type="InterPro" id="IPR001019">
    <property type="entry name" value="Gprotein_alpha_su"/>
</dbReference>
<feature type="binding site" evidence="5">
    <location>
        <begin position="62"/>
        <end position="67"/>
    </location>
    <ligand>
        <name>GTP</name>
        <dbReference type="ChEBI" id="CHEBI:37565"/>
    </ligand>
</feature>
<keyword evidence="2 5" id="KW-0547">Nucleotide-binding</keyword>
<evidence type="ECO:0000313" key="8">
    <source>
        <dbReference type="Proteomes" id="UP000076871"/>
    </source>
</evidence>
<dbReference type="PROSITE" id="PS51882">
    <property type="entry name" value="G_ALPHA"/>
    <property type="match status" value="1"/>
</dbReference>
<feature type="binding site" evidence="5">
    <location>
        <begin position="363"/>
        <end position="366"/>
    </location>
    <ligand>
        <name>GTP</name>
        <dbReference type="ChEBI" id="CHEBI:37565"/>
    </ligand>
</feature>
<dbReference type="GO" id="GO:0005737">
    <property type="term" value="C:cytoplasm"/>
    <property type="evidence" value="ECO:0007669"/>
    <property type="project" value="TreeGrafter"/>
</dbReference>
<keyword evidence="1 6" id="KW-0479">Metal-binding</keyword>
<dbReference type="GO" id="GO:0031683">
    <property type="term" value="F:G-protein beta/gamma-subunit complex binding"/>
    <property type="evidence" value="ECO:0007669"/>
    <property type="project" value="InterPro"/>
</dbReference>
<dbReference type="Gene3D" id="3.40.50.300">
    <property type="entry name" value="P-loop containing nucleotide triphosphate hydrolases"/>
    <property type="match status" value="2"/>
</dbReference>
<name>A0A165F506_9APHY</name>
<feature type="binding site" evidence="6">
    <location>
        <position position="267"/>
    </location>
    <ligand>
        <name>Mg(2+)</name>
        <dbReference type="ChEBI" id="CHEBI:18420"/>
    </ligand>
</feature>
<dbReference type="InterPro" id="IPR011025">
    <property type="entry name" value="GproteinA_insert"/>
</dbReference>
<feature type="binding site" evidence="5">
    <location>
        <begin position="261"/>
        <end position="267"/>
    </location>
    <ligand>
        <name>GTP</name>
        <dbReference type="ChEBI" id="CHEBI:37565"/>
    </ligand>
</feature>
<feature type="binding site" evidence="6">
    <location>
        <position position="66"/>
    </location>
    <ligand>
        <name>Mg(2+)</name>
        <dbReference type="ChEBI" id="CHEBI:18420"/>
    </ligand>
</feature>
<dbReference type="GO" id="GO:0007188">
    <property type="term" value="P:adenylate cyclase-modulating G protein-coupled receptor signaling pathway"/>
    <property type="evidence" value="ECO:0007669"/>
    <property type="project" value="TreeGrafter"/>
</dbReference>
<evidence type="ECO:0000256" key="3">
    <source>
        <dbReference type="ARBA" id="ARBA00023134"/>
    </source>
</evidence>
<feature type="binding site" evidence="5">
    <location>
        <position position="424"/>
    </location>
    <ligand>
        <name>GTP</name>
        <dbReference type="ChEBI" id="CHEBI:37565"/>
    </ligand>
</feature>
<protein>
    <submittedName>
        <fullName evidence="7">G-alpha-domain-containing protein</fullName>
    </submittedName>
</protein>
<dbReference type="GO" id="GO:0003924">
    <property type="term" value="F:GTPase activity"/>
    <property type="evidence" value="ECO:0007669"/>
    <property type="project" value="InterPro"/>
</dbReference>
<dbReference type="EMBL" id="KV427615">
    <property type="protein sequence ID" value="KZT08404.1"/>
    <property type="molecule type" value="Genomic_DNA"/>
</dbReference>
<dbReference type="PANTHER" id="PTHR10218:SF360">
    <property type="entry name" value="GUANINE NUCLEOTIDE-BINDING PROTEIN SUBUNIT ALPHA HOMOLOG"/>
    <property type="match status" value="1"/>
</dbReference>
<evidence type="ECO:0000256" key="5">
    <source>
        <dbReference type="PIRSR" id="PIRSR601019-1"/>
    </source>
</evidence>
<dbReference type="GO" id="GO:0001664">
    <property type="term" value="F:G protein-coupled receptor binding"/>
    <property type="evidence" value="ECO:0007669"/>
    <property type="project" value="TreeGrafter"/>
</dbReference>
<dbReference type="InParanoid" id="A0A165F506"/>
<gene>
    <name evidence="7" type="ORF">LAESUDRAFT_676467</name>
</gene>
<evidence type="ECO:0000313" key="7">
    <source>
        <dbReference type="EMBL" id="KZT08404.1"/>
    </source>
</evidence>
<dbReference type="STRING" id="1314785.A0A165F506"/>
<dbReference type="SMART" id="SM00275">
    <property type="entry name" value="G_alpha"/>
    <property type="match status" value="1"/>
</dbReference>
<dbReference type="InterPro" id="IPR027417">
    <property type="entry name" value="P-loop_NTPase"/>
</dbReference>
<keyword evidence="6" id="KW-0460">Magnesium</keyword>
<dbReference type="GO" id="GO:0046872">
    <property type="term" value="F:metal ion binding"/>
    <property type="evidence" value="ECO:0007669"/>
    <property type="project" value="UniProtKB-KW"/>
</dbReference>
<dbReference type="FunFam" id="3.40.50.300:FF:000692">
    <property type="entry name" value="Guanine nucleotide-binding protein subunit alpha"/>
    <property type="match status" value="1"/>
</dbReference>
<dbReference type="SUPFAM" id="SSF47895">
    <property type="entry name" value="Transducin (alpha subunit), insertion domain"/>
    <property type="match status" value="1"/>
</dbReference>
<evidence type="ECO:0000256" key="4">
    <source>
        <dbReference type="ARBA" id="ARBA00023224"/>
    </source>
</evidence>
<dbReference type="GO" id="GO:0005525">
    <property type="term" value="F:GTP binding"/>
    <property type="evidence" value="ECO:0007669"/>
    <property type="project" value="UniProtKB-KW"/>
</dbReference>
<evidence type="ECO:0000256" key="6">
    <source>
        <dbReference type="PIRSR" id="PIRSR601019-2"/>
    </source>
</evidence>
<evidence type="ECO:0000256" key="1">
    <source>
        <dbReference type="ARBA" id="ARBA00022723"/>
    </source>
</evidence>
<keyword evidence="3 5" id="KW-0342">GTP-binding</keyword>
<dbReference type="OrthoDB" id="5817230at2759"/>
<dbReference type="PANTHER" id="PTHR10218">
    <property type="entry name" value="GTP-BINDING PROTEIN ALPHA SUBUNIT"/>
    <property type="match status" value="1"/>
</dbReference>
<dbReference type="GeneID" id="63822657"/>
<dbReference type="Pfam" id="PF00503">
    <property type="entry name" value="G-alpha"/>
    <property type="match status" value="1"/>
</dbReference>
<proteinExistence type="predicted"/>
<keyword evidence="4" id="KW-0807">Transducer</keyword>
<dbReference type="AlphaFoldDB" id="A0A165F506"/>
<dbReference type="RefSeq" id="XP_040766144.1">
    <property type="nucleotide sequence ID" value="XM_040905627.1"/>
</dbReference>